<dbReference type="SMART" id="SM00298">
    <property type="entry name" value="CHROMO"/>
    <property type="match status" value="1"/>
</dbReference>
<sequence length="425" mass="48317">MDDNVQDLKSTKSNSSHAIMQMKAGKKVDPLDYPDCSTMPAKTLSVKRETSSEGSSGEYYEVEKVIDVRNCNGEEKYLVKWKGYPSEANTWEPIASFGTNLHLLNEFIEKRNRKIKSKFRSVKFGRNVSYLKNKDLKKSSKNSENNASKETPNQQNIEKPTPSNNQEILELSENSNKSSLKESEKSEENSPICVEEYLENIKRVKPQKNSPKSKNIEPSKQEPDCKEKNNNPKPSSCNNNKKEQNLPKTPEKLAPSALKPTRKSVFKRVKKSSPPAENPPTKLPKSLIKPNIKKLENPKPLRKLHMDRKLNPQNPKKQDKVKPDPAGDKKRVHKEASKQEAAGGQTPKQDCEKEERVSGSLDEDIPQEIKKMKMIKGLLCGLVLWKKRTNGVRPRDSFCIVEDLKKDYIEMVCAFYESKIKVGGH</sequence>
<name>A0AAD1XEQ2_EUPCR</name>
<feature type="domain" description="Chromo" evidence="2">
    <location>
        <begin position="60"/>
        <end position="119"/>
    </location>
</feature>
<dbReference type="EMBL" id="CAMPGE010010419">
    <property type="protein sequence ID" value="CAI2369268.1"/>
    <property type="molecule type" value="Genomic_DNA"/>
</dbReference>
<proteinExistence type="predicted"/>
<keyword evidence="4" id="KW-1185">Reference proteome</keyword>
<feature type="compositionally biased region" description="Basic residues" evidence="1">
    <location>
        <begin position="260"/>
        <end position="271"/>
    </location>
</feature>
<evidence type="ECO:0000259" key="2">
    <source>
        <dbReference type="PROSITE" id="PS50013"/>
    </source>
</evidence>
<dbReference type="PROSITE" id="PS50013">
    <property type="entry name" value="CHROMO_2"/>
    <property type="match status" value="1"/>
</dbReference>
<organism evidence="3 4">
    <name type="scientific">Euplotes crassus</name>
    <dbReference type="NCBI Taxonomy" id="5936"/>
    <lineage>
        <taxon>Eukaryota</taxon>
        <taxon>Sar</taxon>
        <taxon>Alveolata</taxon>
        <taxon>Ciliophora</taxon>
        <taxon>Intramacronucleata</taxon>
        <taxon>Spirotrichea</taxon>
        <taxon>Hypotrichia</taxon>
        <taxon>Euplotida</taxon>
        <taxon>Euplotidae</taxon>
        <taxon>Moneuplotes</taxon>
    </lineage>
</organism>
<evidence type="ECO:0000256" key="1">
    <source>
        <dbReference type="SAM" id="MobiDB-lite"/>
    </source>
</evidence>
<feature type="region of interest" description="Disordered" evidence="1">
    <location>
        <begin position="200"/>
        <end position="364"/>
    </location>
</feature>
<dbReference type="Pfam" id="PF00385">
    <property type="entry name" value="Chromo"/>
    <property type="match status" value="1"/>
</dbReference>
<gene>
    <name evidence="3" type="ORF">ECRASSUSDP1_LOCUS10566</name>
</gene>
<feature type="region of interest" description="Disordered" evidence="1">
    <location>
        <begin position="133"/>
        <end position="166"/>
    </location>
</feature>
<reference evidence="3" key="1">
    <citation type="submission" date="2023-07" db="EMBL/GenBank/DDBJ databases">
        <authorList>
            <consortium name="AG Swart"/>
            <person name="Singh M."/>
            <person name="Singh A."/>
            <person name="Seah K."/>
            <person name="Emmerich C."/>
        </authorList>
    </citation>
    <scope>NUCLEOTIDE SEQUENCE</scope>
    <source>
        <strain evidence="3">DP1</strain>
    </source>
</reference>
<feature type="region of interest" description="Disordered" evidence="1">
    <location>
        <begin position="1"/>
        <end position="23"/>
    </location>
</feature>
<protein>
    <recommendedName>
        <fullName evidence="2">Chromo domain-containing protein</fullName>
    </recommendedName>
</protein>
<accession>A0AAD1XEQ2</accession>
<dbReference type="Proteomes" id="UP001295684">
    <property type="component" value="Unassembled WGS sequence"/>
</dbReference>
<evidence type="ECO:0000313" key="3">
    <source>
        <dbReference type="EMBL" id="CAI2369268.1"/>
    </source>
</evidence>
<feature type="compositionally biased region" description="Polar residues" evidence="1">
    <location>
        <begin position="7"/>
        <end position="18"/>
    </location>
</feature>
<feature type="compositionally biased region" description="Polar residues" evidence="1">
    <location>
        <begin position="150"/>
        <end position="166"/>
    </location>
</feature>
<dbReference type="SUPFAM" id="SSF54160">
    <property type="entry name" value="Chromo domain-like"/>
    <property type="match status" value="1"/>
</dbReference>
<dbReference type="InterPro" id="IPR023780">
    <property type="entry name" value="Chromo_domain"/>
</dbReference>
<feature type="compositionally biased region" description="Basic and acidic residues" evidence="1">
    <location>
        <begin position="240"/>
        <end position="251"/>
    </location>
</feature>
<dbReference type="Gene3D" id="2.40.50.40">
    <property type="match status" value="1"/>
</dbReference>
<feature type="compositionally biased region" description="Basic and acidic residues" evidence="1">
    <location>
        <begin position="316"/>
        <end position="338"/>
    </location>
</feature>
<feature type="compositionally biased region" description="Basic and acidic residues" evidence="1">
    <location>
        <begin position="214"/>
        <end position="230"/>
    </location>
</feature>
<dbReference type="InterPro" id="IPR000953">
    <property type="entry name" value="Chromo/chromo_shadow_dom"/>
</dbReference>
<comment type="caution">
    <text evidence="3">The sequence shown here is derived from an EMBL/GenBank/DDBJ whole genome shotgun (WGS) entry which is preliminary data.</text>
</comment>
<evidence type="ECO:0000313" key="4">
    <source>
        <dbReference type="Proteomes" id="UP001295684"/>
    </source>
</evidence>
<dbReference type="AlphaFoldDB" id="A0AAD1XEQ2"/>
<dbReference type="CDD" id="cd00024">
    <property type="entry name" value="CD_CSD"/>
    <property type="match status" value="1"/>
</dbReference>
<dbReference type="InterPro" id="IPR016197">
    <property type="entry name" value="Chromo-like_dom_sf"/>
</dbReference>